<keyword evidence="2" id="KW-1185">Reference proteome</keyword>
<gene>
    <name evidence="1" type="ORF">Zmor_016755</name>
</gene>
<organism evidence="1 2">
    <name type="scientific">Zophobas morio</name>
    <dbReference type="NCBI Taxonomy" id="2755281"/>
    <lineage>
        <taxon>Eukaryota</taxon>
        <taxon>Metazoa</taxon>
        <taxon>Ecdysozoa</taxon>
        <taxon>Arthropoda</taxon>
        <taxon>Hexapoda</taxon>
        <taxon>Insecta</taxon>
        <taxon>Pterygota</taxon>
        <taxon>Neoptera</taxon>
        <taxon>Endopterygota</taxon>
        <taxon>Coleoptera</taxon>
        <taxon>Polyphaga</taxon>
        <taxon>Cucujiformia</taxon>
        <taxon>Tenebrionidae</taxon>
        <taxon>Zophobas</taxon>
    </lineage>
</organism>
<comment type="caution">
    <text evidence="1">The sequence shown here is derived from an EMBL/GenBank/DDBJ whole genome shotgun (WGS) entry which is preliminary data.</text>
</comment>
<dbReference type="EMBL" id="JALNTZ010000005">
    <property type="protein sequence ID" value="KAJ3650671.1"/>
    <property type="molecule type" value="Genomic_DNA"/>
</dbReference>
<dbReference type="Proteomes" id="UP001168821">
    <property type="component" value="Unassembled WGS sequence"/>
</dbReference>
<sequence length="290" mass="32002">MKTDMASAARNVQENVLSEISKILLKIGGKLGLFCIFLDISKDDSGKTIGVIEEMKTDMSSAARNLQENVLSEISKILLKIGGKLGLFCIFLDISKDDSGKSIEVIEEMKTDMTSAARNLQENVLSEISKILLKIGGNLRLFCIFLDISKDDSGKSIEVIEEMKTDMTSAARNLQENVLSEISKILLKIGRKLRLLCIVLNISKDDSGKTIGVIEEMKTDMTSAARNLQENASSKIGGNLGLFYIFLNISKHDSGKTIGFTEEMKTDVTSAARNLQENVLSNFENFVENW</sequence>
<accession>A0AA38I832</accession>
<reference evidence="1" key="1">
    <citation type="journal article" date="2023" name="G3 (Bethesda)">
        <title>Whole genome assemblies of Zophobas morio and Tenebrio molitor.</title>
        <authorList>
            <person name="Kaur S."/>
            <person name="Stinson S.A."/>
            <person name="diCenzo G.C."/>
        </authorList>
    </citation>
    <scope>NUCLEOTIDE SEQUENCE</scope>
    <source>
        <strain evidence="1">QUZm001</strain>
    </source>
</reference>
<proteinExistence type="predicted"/>
<evidence type="ECO:0000313" key="1">
    <source>
        <dbReference type="EMBL" id="KAJ3650671.1"/>
    </source>
</evidence>
<evidence type="ECO:0000313" key="2">
    <source>
        <dbReference type="Proteomes" id="UP001168821"/>
    </source>
</evidence>
<name>A0AA38I832_9CUCU</name>
<protein>
    <submittedName>
        <fullName evidence="1">Uncharacterized protein</fullName>
    </submittedName>
</protein>
<dbReference type="AlphaFoldDB" id="A0AA38I832"/>